<gene>
    <name evidence="2" type="ORF">PGLA2088_LOCUS43485</name>
</gene>
<dbReference type="Proteomes" id="UP000626109">
    <property type="component" value="Unassembled WGS sequence"/>
</dbReference>
<feature type="compositionally biased region" description="Basic and acidic residues" evidence="1">
    <location>
        <begin position="292"/>
        <end position="304"/>
    </location>
</feature>
<feature type="region of interest" description="Disordered" evidence="1">
    <location>
        <begin position="167"/>
        <end position="304"/>
    </location>
</feature>
<feature type="compositionally biased region" description="Basic and acidic residues" evidence="1">
    <location>
        <begin position="199"/>
        <end position="210"/>
    </location>
</feature>
<feature type="compositionally biased region" description="Acidic residues" evidence="1">
    <location>
        <begin position="260"/>
        <end position="270"/>
    </location>
</feature>
<feature type="compositionally biased region" description="Basic and acidic residues" evidence="1">
    <location>
        <begin position="219"/>
        <end position="259"/>
    </location>
</feature>
<feature type="region of interest" description="Disordered" evidence="1">
    <location>
        <begin position="1"/>
        <end position="152"/>
    </location>
</feature>
<feature type="non-terminal residue" evidence="2">
    <location>
        <position position="352"/>
    </location>
</feature>
<feature type="compositionally biased region" description="Basic and acidic residues" evidence="1">
    <location>
        <begin position="171"/>
        <end position="188"/>
    </location>
</feature>
<dbReference type="EMBL" id="CAJNNW010034815">
    <property type="protein sequence ID" value="CAE8723997.1"/>
    <property type="molecule type" value="Genomic_DNA"/>
</dbReference>
<dbReference type="AlphaFoldDB" id="A0A813LAP7"/>
<evidence type="ECO:0000256" key="1">
    <source>
        <dbReference type="SAM" id="MobiDB-lite"/>
    </source>
</evidence>
<protein>
    <submittedName>
        <fullName evidence="2">Uncharacterized protein</fullName>
    </submittedName>
</protein>
<evidence type="ECO:0000313" key="2">
    <source>
        <dbReference type="EMBL" id="CAE8723997.1"/>
    </source>
</evidence>
<organism evidence="2 3">
    <name type="scientific">Polarella glacialis</name>
    <name type="common">Dinoflagellate</name>
    <dbReference type="NCBI Taxonomy" id="89957"/>
    <lineage>
        <taxon>Eukaryota</taxon>
        <taxon>Sar</taxon>
        <taxon>Alveolata</taxon>
        <taxon>Dinophyceae</taxon>
        <taxon>Suessiales</taxon>
        <taxon>Suessiaceae</taxon>
        <taxon>Polarella</taxon>
    </lineage>
</organism>
<reference evidence="2" key="1">
    <citation type="submission" date="2021-02" db="EMBL/GenBank/DDBJ databases">
        <authorList>
            <person name="Dougan E. K."/>
            <person name="Rhodes N."/>
            <person name="Thang M."/>
            <person name="Chan C."/>
        </authorList>
    </citation>
    <scope>NUCLEOTIDE SEQUENCE</scope>
</reference>
<name>A0A813LAP7_POLGL</name>
<comment type="caution">
    <text evidence="2">The sequence shown here is derived from an EMBL/GenBank/DDBJ whole genome shotgun (WGS) entry which is preliminary data.</text>
</comment>
<accession>A0A813LAP7</accession>
<sequence>SSSEMASSSGGLPPMTPTEEKLRGMGVTMDQRKRLMMASKFGLGPLTGMGMGTSPAPFSSDRGARSRSPPAGSMKALPPPSGTSSSSYGQADMAAGGKYAIEPGGHQVPAVSAEQARRRQAEQTARAQAIRTGGVAGTVMSRASQKSKEDDSDLDAFLAGGKKIAQAAAKAKADRGKRLEIHEADPANHETAAQAARLAAEEFQRAREAEEAAQLSAKHAREERQRREEEEQKQEERRRKKEEEKRRRKEEKEKQRAEEGGADEDSESAEASDSAERKQSATGREGGFKQVMKGDESKRMHWGESVKGRVSTDYKGMTDAELEKRFGAVNSNHGEKLMTEQEVLKMLRKGRK</sequence>
<proteinExistence type="predicted"/>
<evidence type="ECO:0000313" key="3">
    <source>
        <dbReference type="Proteomes" id="UP000626109"/>
    </source>
</evidence>